<dbReference type="RefSeq" id="WP_039370837.1">
    <property type="nucleotide sequence ID" value="NZ_JWTA01000014.1"/>
</dbReference>
<dbReference type="AlphaFoldDB" id="A0A0B4DCF1"/>
<dbReference type="InterPro" id="IPR051332">
    <property type="entry name" value="Fosfomycin_Res_Enzymes"/>
</dbReference>
<dbReference type="PANTHER" id="PTHR36113">
    <property type="entry name" value="LYASE, PUTATIVE-RELATED-RELATED"/>
    <property type="match status" value="1"/>
</dbReference>
<dbReference type="OrthoDB" id="9789012at2"/>
<dbReference type="EMBL" id="JWTA01000014">
    <property type="protein sequence ID" value="KIC62000.1"/>
    <property type="molecule type" value="Genomic_DNA"/>
</dbReference>
<dbReference type="InterPro" id="IPR004360">
    <property type="entry name" value="Glyas_Fos-R_dOase_dom"/>
</dbReference>
<dbReference type="InterPro" id="IPR037523">
    <property type="entry name" value="VOC_core"/>
</dbReference>
<dbReference type="Gene3D" id="3.10.180.10">
    <property type="entry name" value="2,3-Dihydroxybiphenyl 1,2-Dioxygenase, domain 1"/>
    <property type="match status" value="1"/>
</dbReference>
<evidence type="ECO:0000313" key="3">
    <source>
        <dbReference type="Proteomes" id="UP000031167"/>
    </source>
</evidence>
<gene>
    <name evidence="2" type="ORF">RM51_14000</name>
</gene>
<protein>
    <submittedName>
        <fullName evidence="2">Glyoxalase</fullName>
    </submittedName>
</protein>
<dbReference type="SUPFAM" id="SSF54593">
    <property type="entry name" value="Glyoxalase/Bleomycin resistance protein/Dihydroxybiphenyl dioxygenase"/>
    <property type="match status" value="1"/>
</dbReference>
<keyword evidence="3" id="KW-1185">Reference proteome</keyword>
<feature type="domain" description="VOC" evidence="1">
    <location>
        <begin position="2"/>
        <end position="129"/>
    </location>
</feature>
<accession>A0A0B4DCF1</accession>
<sequence>MKIEHVAFWVKDLEKMKNFYEKYFGAVSNEKYHNPVKNFESYFLSFENGSRLEIMTRPDIQEGNNSFEAQKFGIIHLAFSTGSKEKVDELTEILRNDGYKVAGEPRTSGDGYYESVILDPENNIIEIIK</sequence>
<name>A0A0B4DCF1_9FLAO</name>
<organism evidence="2 3">
    <name type="scientific">Chryseobacterium taiwanense</name>
    <dbReference type="NCBI Taxonomy" id="363331"/>
    <lineage>
        <taxon>Bacteria</taxon>
        <taxon>Pseudomonadati</taxon>
        <taxon>Bacteroidota</taxon>
        <taxon>Flavobacteriia</taxon>
        <taxon>Flavobacteriales</taxon>
        <taxon>Weeksellaceae</taxon>
        <taxon>Chryseobacterium group</taxon>
        <taxon>Chryseobacterium</taxon>
    </lineage>
</organism>
<dbReference type="PANTHER" id="PTHR36113:SF1">
    <property type="entry name" value="GLYOXALASE_BLEOMYCIN RESISTANCE PROTEIN_DIOXYGENASE"/>
    <property type="match status" value="1"/>
</dbReference>
<dbReference type="PROSITE" id="PS51819">
    <property type="entry name" value="VOC"/>
    <property type="match status" value="1"/>
</dbReference>
<comment type="caution">
    <text evidence="2">The sequence shown here is derived from an EMBL/GenBank/DDBJ whole genome shotgun (WGS) entry which is preliminary data.</text>
</comment>
<dbReference type="Pfam" id="PF00903">
    <property type="entry name" value="Glyoxalase"/>
    <property type="match status" value="1"/>
</dbReference>
<evidence type="ECO:0000313" key="2">
    <source>
        <dbReference type="EMBL" id="KIC62000.1"/>
    </source>
</evidence>
<dbReference type="STRING" id="363331.RM51_14000"/>
<dbReference type="InterPro" id="IPR029068">
    <property type="entry name" value="Glyas_Bleomycin-R_OHBP_Dase"/>
</dbReference>
<proteinExistence type="predicted"/>
<dbReference type="Proteomes" id="UP000031167">
    <property type="component" value="Unassembled WGS sequence"/>
</dbReference>
<reference evidence="2 3" key="1">
    <citation type="submission" date="2014-12" db="EMBL/GenBank/DDBJ databases">
        <title>Genome sequencing of Chryseobacterium taiwanense TPW19.</title>
        <authorList>
            <person name="Tan P.W."/>
            <person name="Chan K.-G."/>
        </authorList>
    </citation>
    <scope>NUCLEOTIDE SEQUENCE [LARGE SCALE GENOMIC DNA]</scope>
    <source>
        <strain evidence="2 3">TPW19</strain>
    </source>
</reference>
<evidence type="ECO:0000259" key="1">
    <source>
        <dbReference type="PROSITE" id="PS51819"/>
    </source>
</evidence>